<feature type="region of interest" description="Disordered" evidence="1">
    <location>
        <begin position="331"/>
        <end position="350"/>
    </location>
</feature>
<accession>W7I6Z1</accession>
<keyword evidence="3" id="KW-1185">Reference proteome</keyword>
<organism evidence="2 3">
    <name type="scientific">Drechslerella stenobrocha 248</name>
    <dbReference type="NCBI Taxonomy" id="1043628"/>
    <lineage>
        <taxon>Eukaryota</taxon>
        <taxon>Fungi</taxon>
        <taxon>Dikarya</taxon>
        <taxon>Ascomycota</taxon>
        <taxon>Pezizomycotina</taxon>
        <taxon>Orbiliomycetes</taxon>
        <taxon>Orbiliales</taxon>
        <taxon>Orbiliaceae</taxon>
        <taxon>Drechslerella</taxon>
    </lineage>
</organism>
<feature type="region of interest" description="Disordered" evidence="1">
    <location>
        <begin position="296"/>
        <end position="317"/>
    </location>
</feature>
<dbReference type="OrthoDB" id="5349797at2759"/>
<feature type="compositionally biased region" description="Low complexity" evidence="1">
    <location>
        <begin position="198"/>
        <end position="213"/>
    </location>
</feature>
<dbReference type="Proteomes" id="UP000024837">
    <property type="component" value="Unassembled WGS sequence"/>
</dbReference>
<feature type="region of interest" description="Disordered" evidence="1">
    <location>
        <begin position="114"/>
        <end position="135"/>
    </location>
</feature>
<dbReference type="HOGENOM" id="CLU_545148_0_0_1"/>
<feature type="region of interest" description="Disordered" evidence="1">
    <location>
        <begin position="197"/>
        <end position="222"/>
    </location>
</feature>
<dbReference type="AlphaFoldDB" id="W7I6Z1"/>
<dbReference type="EMBL" id="KI966435">
    <property type="protein sequence ID" value="EWC44710.1"/>
    <property type="molecule type" value="Genomic_DNA"/>
</dbReference>
<feature type="compositionally biased region" description="Acidic residues" evidence="1">
    <location>
        <begin position="240"/>
        <end position="249"/>
    </location>
</feature>
<gene>
    <name evidence="2" type="ORF">DRE_06488</name>
</gene>
<feature type="region of interest" description="Disordered" evidence="1">
    <location>
        <begin position="239"/>
        <end position="264"/>
    </location>
</feature>
<sequence length="500" mass="56226">MISMEPMWEGGEPEDLRALALYEGDNCGGAPGVVIRFQDDEPTLESNAISQLVDFTAFRPSLAAAYRFWKPVNPYAEEWTPYFLWEDGSGYIKTIQGDVMSEAMYQVGRDRAPAVQVGDSYQQSDDSSDEEPEEWIPKVVKTERGAVLVAQARARYQENAQISPENENWMGDQAEGHDDIYLEEDDHLLRDDNIQANQNPSQQQSHTQSQRQSGANSESVGDIRRHGWLPDMMERAPIQQEEEDDEEQNEWQQAPEYSPAEMEEAIAVKLEEVEDLAHELEEEVEPQWLSYTRERGASVKMEDEEALGTRDRRSGLGGLADIPVVEIRDGGYNWDDSNNIDIPPVEVEQSGNDFATVNTGARTDPFAGPNTQAPTDSVEPQSQPLNFGGGVNPPEQQDIFQAPRPRRPLGTVLGHRPVFEVVQRLRSNTGNGLPTQGEQIVRDYLASLDSSDADINEVRDRMIREVTREYSQNPELAQRFINEIVAAADRDRVRPPPAVE</sequence>
<evidence type="ECO:0000313" key="3">
    <source>
        <dbReference type="Proteomes" id="UP000024837"/>
    </source>
</evidence>
<proteinExistence type="predicted"/>
<feature type="compositionally biased region" description="Basic and acidic residues" evidence="1">
    <location>
        <begin position="296"/>
        <end position="314"/>
    </location>
</feature>
<reference evidence="2 3" key="1">
    <citation type="submission" date="2013-05" db="EMBL/GenBank/DDBJ databases">
        <title>Drechslerella stenobrocha genome reveals carnivorous origination and mechanical trapping mechanism of predatory fungi.</title>
        <authorList>
            <person name="Liu X."/>
            <person name="Zhang W."/>
            <person name="Liu K."/>
        </authorList>
    </citation>
    <scope>NUCLEOTIDE SEQUENCE [LARGE SCALE GENOMIC DNA]</scope>
    <source>
        <strain evidence="2 3">248</strain>
    </source>
</reference>
<feature type="compositionally biased region" description="Polar residues" evidence="1">
    <location>
        <begin position="369"/>
        <end position="385"/>
    </location>
</feature>
<evidence type="ECO:0000313" key="2">
    <source>
        <dbReference type="EMBL" id="EWC44710.1"/>
    </source>
</evidence>
<feature type="region of interest" description="Disordered" evidence="1">
    <location>
        <begin position="355"/>
        <end position="397"/>
    </location>
</feature>
<evidence type="ECO:0000256" key="1">
    <source>
        <dbReference type="SAM" id="MobiDB-lite"/>
    </source>
</evidence>
<name>W7I6Z1_9PEZI</name>
<protein>
    <submittedName>
        <fullName evidence="2">Uncharacterized protein</fullName>
    </submittedName>
</protein>